<dbReference type="RefSeq" id="WP_132420790.1">
    <property type="nucleotide sequence ID" value="NZ_SKFG01000081.1"/>
</dbReference>
<dbReference type="Pfam" id="PF00572">
    <property type="entry name" value="Ribosomal_L13"/>
    <property type="match status" value="1"/>
</dbReference>
<dbReference type="GO" id="GO:0022625">
    <property type="term" value="C:cytosolic large ribosomal subunit"/>
    <property type="evidence" value="ECO:0007669"/>
    <property type="project" value="TreeGrafter"/>
</dbReference>
<name>A0A4V2WMB7_9BACL</name>
<dbReference type="HAMAP" id="MF_01366">
    <property type="entry name" value="Ribosomal_uL13"/>
    <property type="match status" value="1"/>
</dbReference>
<comment type="function">
    <text evidence="5">This protein is one of the early assembly proteins of the 50S ribosomal subunit, although it is not seen to bind rRNA by itself. It is important during the early stages of 50S assembly.</text>
</comment>
<proteinExistence type="inferred from homology"/>
<gene>
    <name evidence="5" type="primary">rplM</name>
    <name evidence="6" type="ORF">E0485_24935</name>
</gene>
<dbReference type="EMBL" id="SKFG01000081">
    <property type="protein sequence ID" value="TCZ67583.1"/>
    <property type="molecule type" value="Genomic_DNA"/>
</dbReference>
<comment type="similarity">
    <text evidence="1 5">Belongs to the universal ribosomal protein uL13 family.</text>
</comment>
<dbReference type="GO" id="GO:0003735">
    <property type="term" value="F:structural constituent of ribosome"/>
    <property type="evidence" value="ECO:0007669"/>
    <property type="project" value="InterPro"/>
</dbReference>
<reference evidence="6 7" key="1">
    <citation type="submission" date="2019-03" db="EMBL/GenBank/DDBJ databases">
        <authorList>
            <person name="Kim M.K.M."/>
        </authorList>
    </citation>
    <scope>NUCLEOTIDE SEQUENCE [LARGE SCALE GENOMIC DNA]</scope>
    <source>
        <strain evidence="6 7">18JY21-1</strain>
    </source>
</reference>
<keyword evidence="3 5" id="KW-0687">Ribonucleoprotein</keyword>
<dbReference type="OrthoDB" id="9801330at2"/>
<dbReference type="CDD" id="cd00392">
    <property type="entry name" value="Ribosomal_L13"/>
    <property type="match status" value="1"/>
</dbReference>
<evidence type="ECO:0000313" key="6">
    <source>
        <dbReference type="EMBL" id="TCZ67583.1"/>
    </source>
</evidence>
<evidence type="ECO:0000256" key="1">
    <source>
        <dbReference type="ARBA" id="ARBA00006227"/>
    </source>
</evidence>
<protein>
    <recommendedName>
        <fullName evidence="4 5">Large ribosomal subunit protein uL13</fullName>
    </recommendedName>
</protein>
<dbReference type="Proteomes" id="UP000295418">
    <property type="component" value="Unassembled WGS sequence"/>
</dbReference>
<dbReference type="PANTHER" id="PTHR11545:SF2">
    <property type="entry name" value="LARGE RIBOSOMAL SUBUNIT PROTEIN UL13M"/>
    <property type="match status" value="1"/>
</dbReference>
<sequence length="147" mass="16533">MRTSTTYMAKANEVERKWYIIDAEGKTLGRLASEAASIIRGKHKPEFTPHVDTGDFVIVINASKIELTGKKLTDKMYYRHSMHPGGLKVTPAGEMLKKNPERMIELAIHGMLPKTRLGNSMKMKLKVYAGSEHPHAAQKPEVYELRG</sequence>
<dbReference type="SUPFAM" id="SSF52161">
    <property type="entry name" value="Ribosomal protein L13"/>
    <property type="match status" value="1"/>
</dbReference>
<dbReference type="InterPro" id="IPR036899">
    <property type="entry name" value="Ribosomal_uL13_sf"/>
</dbReference>
<dbReference type="NCBIfam" id="TIGR01066">
    <property type="entry name" value="rplM_bact"/>
    <property type="match status" value="1"/>
</dbReference>
<accession>A0A4V2WMB7</accession>
<evidence type="ECO:0000313" key="7">
    <source>
        <dbReference type="Proteomes" id="UP000295418"/>
    </source>
</evidence>
<comment type="subunit">
    <text evidence="5">Part of the 50S ribosomal subunit.</text>
</comment>
<organism evidence="6 7">
    <name type="scientific">Paenibacillus albiflavus</name>
    <dbReference type="NCBI Taxonomy" id="2545760"/>
    <lineage>
        <taxon>Bacteria</taxon>
        <taxon>Bacillati</taxon>
        <taxon>Bacillota</taxon>
        <taxon>Bacilli</taxon>
        <taxon>Bacillales</taxon>
        <taxon>Paenibacillaceae</taxon>
        <taxon>Paenibacillus</taxon>
    </lineage>
</organism>
<dbReference type="GO" id="GO:0006412">
    <property type="term" value="P:translation"/>
    <property type="evidence" value="ECO:0007669"/>
    <property type="project" value="UniProtKB-UniRule"/>
</dbReference>
<evidence type="ECO:0000256" key="4">
    <source>
        <dbReference type="ARBA" id="ARBA00035201"/>
    </source>
</evidence>
<dbReference type="Gene3D" id="3.90.1180.10">
    <property type="entry name" value="Ribosomal protein L13"/>
    <property type="match status" value="1"/>
</dbReference>
<dbReference type="FunFam" id="3.90.1180.10:FF:000001">
    <property type="entry name" value="50S ribosomal protein L13"/>
    <property type="match status" value="1"/>
</dbReference>
<evidence type="ECO:0000256" key="3">
    <source>
        <dbReference type="ARBA" id="ARBA00023274"/>
    </source>
</evidence>
<dbReference type="PIRSF" id="PIRSF002181">
    <property type="entry name" value="Ribosomal_L13"/>
    <property type="match status" value="1"/>
</dbReference>
<dbReference type="InterPro" id="IPR005822">
    <property type="entry name" value="Ribosomal_uL13"/>
</dbReference>
<dbReference type="GO" id="GO:0017148">
    <property type="term" value="P:negative regulation of translation"/>
    <property type="evidence" value="ECO:0007669"/>
    <property type="project" value="TreeGrafter"/>
</dbReference>
<keyword evidence="2 5" id="KW-0689">Ribosomal protein</keyword>
<evidence type="ECO:0000256" key="5">
    <source>
        <dbReference type="HAMAP-Rule" id="MF_01366"/>
    </source>
</evidence>
<dbReference type="PANTHER" id="PTHR11545">
    <property type="entry name" value="RIBOSOMAL PROTEIN L13"/>
    <property type="match status" value="1"/>
</dbReference>
<dbReference type="InterPro" id="IPR005823">
    <property type="entry name" value="Ribosomal_uL13_bac-type"/>
</dbReference>
<comment type="caution">
    <text evidence="6">The sequence shown here is derived from an EMBL/GenBank/DDBJ whole genome shotgun (WGS) entry which is preliminary data.</text>
</comment>
<dbReference type="AlphaFoldDB" id="A0A4V2WMB7"/>
<evidence type="ECO:0000256" key="2">
    <source>
        <dbReference type="ARBA" id="ARBA00022980"/>
    </source>
</evidence>
<keyword evidence="7" id="KW-1185">Reference proteome</keyword>
<dbReference type="GO" id="GO:0003729">
    <property type="term" value="F:mRNA binding"/>
    <property type="evidence" value="ECO:0007669"/>
    <property type="project" value="TreeGrafter"/>
</dbReference>